<sequence length="506" mass="54074">MRLHSSGAGSDAAGRSWRRSMGRVSRVLCVGVLLVVLTTVVQCVGAESLKRTFLQPAPDLIKENFPLSNLTRHVVDRVQLADRKYETTKDDDVVRVRLMHRDHPDSPFSSSSSKSFQTRFAEALQRSYSRAAYLGEKMRTPASASAQNKFESAVSAGTGEYLMSLSLGTPPQQFAAIVDTGSDLNWVQCLPCKICYQQTTSKFDPSKSSTFHAVPCTNPLCQALPVQGCADAACQYDYVYGDQSSTLGELAFDTISLRNGGIPEGIPDFAFGCGHSNQGTFAGAGGLVGLGQGPVSLISQLSSTFPNRFSYCLVNLNAAATTTSALLFGNVDVVAGVQYTPIVSNPLHPTYYYIQMVGISVGGNNLDIAASTFDIDSSGAGGTILDSGTTITMLTLPAYEAVLTAFKAQMTYPLVDGTPYGLDLCFDIAGVTNPTVPEMSFQFQGSANFQLLPENLFAIVDTANTVLCLAMAGSEGFSIIGNIQQQDHLVIYDRVAQRIGFAVTTC</sequence>
<reference evidence="8" key="1">
    <citation type="submission" date="2024-02" db="EMBL/GenBank/DDBJ databases">
        <authorList>
            <consortium name="ELIXIR-Norway"/>
            <consortium name="Elixir Norway"/>
        </authorList>
    </citation>
    <scope>NUCLEOTIDE SEQUENCE</scope>
</reference>
<evidence type="ECO:0000256" key="1">
    <source>
        <dbReference type="ARBA" id="ARBA00007447"/>
    </source>
</evidence>
<dbReference type="CDD" id="cd05476">
    <property type="entry name" value="pepsin_A_like_plant"/>
    <property type="match status" value="1"/>
</dbReference>
<evidence type="ECO:0000313" key="9">
    <source>
        <dbReference type="Proteomes" id="UP001497512"/>
    </source>
</evidence>
<dbReference type="PRINTS" id="PR00792">
    <property type="entry name" value="PEPSIN"/>
</dbReference>
<dbReference type="PANTHER" id="PTHR47967">
    <property type="entry name" value="OS07G0603500 PROTEIN-RELATED"/>
    <property type="match status" value="1"/>
</dbReference>
<dbReference type="Pfam" id="PF14543">
    <property type="entry name" value="TAXi_N"/>
    <property type="match status" value="1"/>
</dbReference>
<dbReference type="InterPro" id="IPR034161">
    <property type="entry name" value="Pepsin-like_plant"/>
</dbReference>
<keyword evidence="3 6" id="KW-0064">Aspartyl protease</keyword>
<dbReference type="InterPro" id="IPR001969">
    <property type="entry name" value="Aspartic_peptidase_AS"/>
</dbReference>
<dbReference type="InterPro" id="IPR033121">
    <property type="entry name" value="PEPTIDASE_A1"/>
</dbReference>
<evidence type="ECO:0000259" key="7">
    <source>
        <dbReference type="PROSITE" id="PS51767"/>
    </source>
</evidence>
<keyword evidence="9" id="KW-1185">Reference proteome</keyword>
<dbReference type="InterPro" id="IPR051708">
    <property type="entry name" value="Plant_Aspart_Prot_A1"/>
</dbReference>
<feature type="domain" description="Peptidase A1" evidence="7">
    <location>
        <begin position="161"/>
        <end position="502"/>
    </location>
</feature>
<evidence type="ECO:0000256" key="5">
    <source>
        <dbReference type="ARBA" id="ARBA00023180"/>
    </source>
</evidence>
<keyword evidence="4 6" id="KW-0378">Hydrolase</keyword>
<dbReference type="EMBL" id="OZ019897">
    <property type="protein sequence ID" value="CAK9227256.1"/>
    <property type="molecule type" value="Genomic_DNA"/>
</dbReference>
<evidence type="ECO:0000256" key="6">
    <source>
        <dbReference type="RuleBase" id="RU000454"/>
    </source>
</evidence>
<dbReference type="SUPFAM" id="SSF50630">
    <property type="entry name" value="Acid proteases"/>
    <property type="match status" value="1"/>
</dbReference>
<keyword evidence="5" id="KW-0325">Glycoprotein</keyword>
<dbReference type="InterPro" id="IPR032861">
    <property type="entry name" value="TAXi_N"/>
</dbReference>
<organism evidence="8 9">
    <name type="scientific">Sphagnum troendelagicum</name>
    <dbReference type="NCBI Taxonomy" id="128251"/>
    <lineage>
        <taxon>Eukaryota</taxon>
        <taxon>Viridiplantae</taxon>
        <taxon>Streptophyta</taxon>
        <taxon>Embryophyta</taxon>
        <taxon>Bryophyta</taxon>
        <taxon>Sphagnophytina</taxon>
        <taxon>Sphagnopsida</taxon>
        <taxon>Sphagnales</taxon>
        <taxon>Sphagnaceae</taxon>
        <taxon>Sphagnum</taxon>
    </lineage>
</organism>
<accession>A0ABP0UQM6</accession>
<comment type="similarity">
    <text evidence="1 6">Belongs to the peptidase A1 family.</text>
</comment>
<proteinExistence type="inferred from homology"/>
<evidence type="ECO:0000256" key="4">
    <source>
        <dbReference type="ARBA" id="ARBA00022801"/>
    </source>
</evidence>
<evidence type="ECO:0000256" key="3">
    <source>
        <dbReference type="ARBA" id="ARBA00022750"/>
    </source>
</evidence>
<dbReference type="InterPro" id="IPR021109">
    <property type="entry name" value="Peptidase_aspartic_dom_sf"/>
</dbReference>
<dbReference type="Pfam" id="PF14541">
    <property type="entry name" value="TAXi_C"/>
    <property type="match status" value="1"/>
</dbReference>
<dbReference type="PROSITE" id="PS00141">
    <property type="entry name" value="ASP_PROTEASE"/>
    <property type="match status" value="1"/>
</dbReference>
<evidence type="ECO:0000256" key="2">
    <source>
        <dbReference type="ARBA" id="ARBA00022670"/>
    </source>
</evidence>
<dbReference type="PROSITE" id="PS51767">
    <property type="entry name" value="PEPTIDASE_A1"/>
    <property type="match status" value="1"/>
</dbReference>
<dbReference type="InterPro" id="IPR032799">
    <property type="entry name" value="TAXi_C"/>
</dbReference>
<dbReference type="PANTHER" id="PTHR47967:SF128">
    <property type="entry name" value="ASPARTIC PROTEINASE CDR1-LIKE"/>
    <property type="match status" value="1"/>
</dbReference>
<dbReference type="InterPro" id="IPR001461">
    <property type="entry name" value="Aspartic_peptidase_A1"/>
</dbReference>
<dbReference type="Proteomes" id="UP001497512">
    <property type="component" value="Chromosome 5"/>
</dbReference>
<protein>
    <recommendedName>
        <fullName evidence="7">Peptidase A1 domain-containing protein</fullName>
    </recommendedName>
</protein>
<keyword evidence="2 6" id="KW-0645">Protease</keyword>
<name>A0ABP0UQM6_9BRYO</name>
<evidence type="ECO:0000313" key="8">
    <source>
        <dbReference type="EMBL" id="CAK9227256.1"/>
    </source>
</evidence>
<dbReference type="Gene3D" id="2.40.70.10">
    <property type="entry name" value="Acid Proteases"/>
    <property type="match status" value="2"/>
</dbReference>
<gene>
    <name evidence="8" type="ORF">CSSPTR1EN2_LOCUS18648</name>
</gene>